<dbReference type="InterPro" id="IPR010982">
    <property type="entry name" value="Lambda_DNA-bd_dom_sf"/>
</dbReference>
<dbReference type="SMART" id="SM00530">
    <property type="entry name" value="HTH_XRE"/>
    <property type="match status" value="1"/>
</dbReference>
<proteinExistence type="predicted"/>
<reference evidence="2 3" key="1">
    <citation type="submission" date="2017-11" db="EMBL/GenBank/DDBJ databases">
        <title>Complete genome of Rhizobium leguminosarum Norway, an ineffective micro-symbiont.</title>
        <authorList>
            <person name="Hoffrichter A."/>
            <person name="Liang J."/>
            <person name="Brachmann A."/>
            <person name="Marin M."/>
        </authorList>
    </citation>
    <scope>NUCLEOTIDE SEQUENCE [LARGE SCALE GENOMIC DNA]</scope>
    <source>
        <strain evidence="2 3">Norway</strain>
        <plasmid evidence="3">prln4</plasmid>
    </source>
</reference>
<dbReference type="InterPro" id="IPR001387">
    <property type="entry name" value="Cro/C1-type_HTH"/>
</dbReference>
<dbReference type="SUPFAM" id="SSF47413">
    <property type="entry name" value="lambda repressor-like DNA-binding domains"/>
    <property type="match status" value="1"/>
</dbReference>
<dbReference type="GO" id="GO:0003677">
    <property type="term" value="F:DNA binding"/>
    <property type="evidence" value="ECO:0007669"/>
    <property type="project" value="InterPro"/>
</dbReference>
<sequence length="134" mass="14812">MRRQLLGMSQERLAEQIGVTFQQVQKYEKGINRIGASRLQRIADVLHTSVSFFFEQENSEPLTLQGPDLSANTDPVAEFLRTKEGLALNRAFLKIADRNIRETVIALVKAMAQAESRGVTLGASVADITLPLGE</sequence>
<protein>
    <submittedName>
        <fullName evidence="2">Putative HTH-type trans</fullName>
    </submittedName>
</protein>
<dbReference type="Proteomes" id="UP000238523">
    <property type="component" value="Plasmid pRLN4"/>
</dbReference>
<dbReference type="PROSITE" id="PS50943">
    <property type="entry name" value="HTH_CROC1"/>
    <property type="match status" value="1"/>
</dbReference>
<organism evidence="2 3">
    <name type="scientific">Rhizobium leguminosarum</name>
    <dbReference type="NCBI Taxonomy" id="384"/>
    <lineage>
        <taxon>Bacteria</taxon>
        <taxon>Pseudomonadati</taxon>
        <taxon>Pseudomonadota</taxon>
        <taxon>Alphaproteobacteria</taxon>
        <taxon>Hyphomicrobiales</taxon>
        <taxon>Rhizobiaceae</taxon>
        <taxon>Rhizobium/Agrobacterium group</taxon>
        <taxon>Rhizobium</taxon>
    </lineage>
</organism>
<evidence type="ECO:0000259" key="1">
    <source>
        <dbReference type="PROSITE" id="PS50943"/>
    </source>
</evidence>
<feature type="domain" description="HTH cro/C1-type" evidence="1">
    <location>
        <begin position="3"/>
        <end position="53"/>
    </location>
</feature>
<evidence type="ECO:0000313" key="3">
    <source>
        <dbReference type="Proteomes" id="UP000238523"/>
    </source>
</evidence>
<name>A0A2K9ZHY6_RHILE</name>
<dbReference type="AlphaFoldDB" id="A0A2K9ZHY6"/>
<geneLocation type="plasmid" evidence="3">
    <name>prln4</name>
</geneLocation>
<evidence type="ECO:0000313" key="2">
    <source>
        <dbReference type="EMBL" id="AUW47838.1"/>
    </source>
</evidence>
<gene>
    <name evidence="2" type="ORF">CUJ84_pRLN4000128</name>
</gene>
<accession>A0A2K9ZHY6</accession>
<dbReference type="CDD" id="cd00093">
    <property type="entry name" value="HTH_XRE"/>
    <property type="match status" value="1"/>
</dbReference>
<dbReference type="EMBL" id="CP025016">
    <property type="protein sequence ID" value="AUW47838.1"/>
    <property type="molecule type" value="Genomic_DNA"/>
</dbReference>
<keyword evidence="2" id="KW-0614">Plasmid</keyword>
<dbReference type="Gene3D" id="1.10.260.40">
    <property type="entry name" value="lambda repressor-like DNA-binding domains"/>
    <property type="match status" value="1"/>
</dbReference>
<dbReference type="Pfam" id="PF01381">
    <property type="entry name" value="HTH_3"/>
    <property type="match status" value="1"/>
</dbReference>